<organism evidence="2 3">
    <name type="scientific">Hirundo rustica rustica</name>
    <dbReference type="NCBI Taxonomy" id="333673"/>
    <lineage>
        <taxon>Eukaryota</taxon>
        <taxon>Metazoa</taxon>
        <taxon>Chordata</taxon>
        <taxon>Craniata</taxon>
        <taxon>Vertebrata</taxon>
        <taxon>Euteleostomi</taxon>
        <taxon>Archelosauria</taxon>
        <taxon>Archosauria</taxon>
        <taxon>Dinosauria</taxon>
        <taxon>Saurischia</taxon>
        <taxon>Theropoda</taxon>
        <taxon>Coelurosauria</taxon>
        <taxon>Aves</taxon>
        <taxon>Neognathae</taxon>
        <taxon>Neoaves</taxon>
        <taxon>Telluraves</taxon>
        <taxon>Australaves</taxon>
        <taxon>Passeriformes</taxon>
        <taxon>Sylvioidea</taxon>
        <taxon>Hirundinidae</taxon>
        <taxon>Hirundo</taxon>
    </lineage>
</organism>
<feature type="region of interest" description="Disordered" evidence="1">
    <location>
        <begin position="112"/>
        <end position="138"/>
    </location>
</feature>
<sequence>MISICSKPSGKTIEQGIQHLREMAVAEIVFSDDPNTRNPDLVPCTPVMWRKLVRLGPQEYSSALTIMKRDDMEEIVLDMAKKLRAYADAVHGPAHARIAALEMHKRKLEDKMEENHKNTQGGDQRGLSPNLCSTGHRF</sequence>
<evidence type="ECO:0000313" key="2">
    <source>
        <dbReference type="EMBL" id="RMC03170.1"/>
    </source>
</evidence>
<dbReference type="AlphaFoldDB" id="A0A3M0JWK0"/>
<proteinExistence type="predicted"/>
<evidence type="ECO:0000313" key="3">
    <source>
        <dbReference type="Proteomes" id="UP000269221"/>
    </source>
</evidence>
<gene>
    <name evidence="2" type="ORF">DUI87_20364</name>
</gene>
<protein>
    <submittedName>
        <fullName evidence="2">Uncharacterized protein</fullName>
    </submittedName>
</protein>
<keyword evidence="3" id="KW-1185">Reference proteome</keyword>
<name>A0A3M0JWK0_HIRRU</name>
<dbReference type="EMBL" id="QRBI01000131">
    <property type="protein sequence ID" value="RMC03170.1"/>
    <property type="molecule type" value="Genomic_DNA"/>
</dbReference>
<accession>A0A3M0JWK0</accession>
<dbReference type="Proteomes" id="UP000269221">
    <property type="component" value="Unassembled WGS sequence"/>
</dbReference>
<comment type="caution">
    <text evidence="2">The sequence shown here is derived from an EMBL/GenBank/DDBJ whole genome shotgun (WGS) entry which is preliminary data.</text>
</comment>
<evidence type="ECO:0000256" key="1">
    <source>
        <dbReference type="SAM" id="MobiDB-lite"/>
    </source>
</evidence>
<reference evidence="2 3" key="1">
    <citation type="submission" date="2018-07" db="EMBL/GenBank/DDBJ databases">
        <title>A high quality draft genome assembly of the barn swallow (H. rustica rustica).</title>
        <authorList>
            <person name="Formenti G."/>
            <person name="Chiara M."/>
            <person name="Poveda L."/>
            <person name="Francoijs K.-J."/>
            <person name="Bonisoli-Alquati A."/>
            <person name="Canova L."/>
            <person name="Gianfranceschi L."/>
            <person name="Horner D.S."/>
            <person name="Saino N."/>
        </authorList>
    </citation>
    <scope>NUCLEOTIDE SEQUENCE [LARGE SCALE GENOMIC DNA]</scope>
    <source>
        <strain evidence="2">Chelidonia</strain>
        <tissue evidence="2">Blood</tissue>
    </source>
</reference>